<keyword evidence="5" id="KW-0106">Calcium</keyword>
<keyword evidence="3" id="KW-0865">Zymogen</keyword>
<accession>A0A7M3SUQ8</accession>
<dbReference type="InterPro" id="IPR043147">
    <property type="entry name" value="Penicillin_amidase_A-knob"/>
</dbReference>
<dbReference type="AlphaFoldDB" id="A0A7M3SUQ8"/>
<dbReference type="PANTHER" id="PTHR34218">
    <property type="entry name" value="PEPTIDASE S45 PENICILLIN AMIDASE"/>
    <property type="match status" value="1"/>
</dbReference>
<organism evidence="6 7">
    <name type="scientific">Gordonia crocea</name>
    <dbReference type="NCBI Taxonomy" id="589162"/>
    <lineage>
        <taxon>Bacteria</taxon>
        <taxon>Bacillati</taxon>
        <taxon>Actinomycetota</taxon>
        <taxon>Actinomycetes</taxon>
        <taxon>Mycobacteriales</taxon>
        <taxon>Gordoniaceae</taxon>
        <taxon>Gordonia</taxon>
    </lineage>
</organism>
<name>A0A7M3SUQ8_9ACTN</name>
<proteinExistence type="inferred from homology"/>
<protein>
    <recommendedName>
        <fullName evidence="8">Penicillin amidase</fullName>
    </recommendedName>
</protein>
<evidence type="ECO:0000256" key="4">
    <source>
        <dbReference type="PIRSR" id="PIRSR001227-1"/>
    </source>
</evidence>
<dbReference type="RefSeq" id="WP_161925861.1">
    <property type="nucleotide sequence ID" value="NZ_BJOU01000001.1"/>
</dbReference>
<dbReference type="OrthoDB" id="9759796at2"/>
<dbReference type="Gene3D" id="2.30.120.10">
    <property type="match status" value="1"/>
</dbReference>
<dbReference type="InterPro" id="IPR014395">
    <property type="entry name" value="Pen/GL7ACA/AHL_acylase"/>
</dbReference>
<dbReference type="Gene3D" id="3.60.20.10">
    <property type="entry name" value="Glutamine Phosphoribosylpyrophosphate, subunit 1, domain 1"/>
    <property type="match status" value="1"/>
</dbReference>
<evidence type="ECO:0008006" key="8">
    <source>
        <dbReference type="Google" id="ProtNLM"/>
    </source>
</evidence>
<evidence type="ECO:0000256" key="3">
    <source>
        <dbReference type="ARBA" id="ARBA00023145"/>
    </source>
</evidence>
<feature type="binding site" evidence="5">
    <location>
        <position position="287"/>
    </location>
    <ligand>
        <name>Ca(2+)</name>
        <dbReference type="ChEBI" id="CHEBI:29108"/>
    </ligand>
</feature>
<reference evidence="7" key="1">
    <citation type="submission" date="2019-06" db="EMBL/GenBank/DDBJ databases">
        <title>Gordonia isolated from sludge of a wastewater treatment plant.</title>
        <authorList>
            <person name="Tamura T."/>
            <person name="Aoyama K."/>
            <person name="Kang Y."/>
            <person name="Saito S."/>
            <person name="Akiyama N."/>
            <person name="Yazawa K."/>
            <person name="Gonoi T."/>
            <person name="Mikami Y."/>
        </authorList>
    </citation>
    <scope>NUCLEOTIDE SEQUENCE [LARGE SCALE GENOMIC DNA]</scope>
    <source>
        <strain evidence="7">NBRC 107697</strain>
    </source>
</reference>
<dbReference type="Gene3D" id="1.10.1400.10">
    <property type="match status" value="1"/>
</dbReference>
<dbReference type="InterPro" id="IPR029055">
    <property type="entry name" value="Ntn_hydrolases_N"/>
</dbReference>
<feature type="active site" description="Nucleophile" evidence="4">
    <location>
        <position position="211"/>
    </location>
</feature>
<evidence type="ECO:0000256" key="2">
    <source>
        <dbReference type="ARBA" id="ARBA00022801"/>
    </source>
</evidence>
<dbReference type="SUPFAM" id="SSF56235">
    <property type="entry name" value="N-terminal nucleophile aminohydrolases (Ntn hydrolases)"/>
    <property type="match status" value="1"/>
</dbReference>
<comment type="similarity">
    <text evidence="1">Belongs to the peptidase S45 family.</text>
</comment>
<dbReference type="Proteomes" id="UP000444980">
    <property type="component" value="Unassembled WGS sequence"/>
</dbReference>
<dbReference type="GO" id="GO:0017000">
    <property type="term" value="P:antibiotic biosynthetic process"/>
    <property type="evidence" value="ECO:0007669"/>
    <property type="project" value="InterPro"/>
</dbReference>
<keyword evidence="2" id="KW-0378">Hydrolase</keyword>
<dbReference type="InterPro" id="IPR023343">
    <property type="entry name" value="Penicillin_amidase_dom1"/>
</dbReference>
<dbReference type="PIRSF" id="PIRSF001227">
    <property type="entry name" value="Pen_acylase"/>
    <property type="match status" value="1"/>
</dbReference>
<feature type="binding site" evidence="5">
    <location>
        <position position="284"/>
    </location>
    <ligand>
        <name>Ca(2+)</name>
        <dbReference type="ChEBI" id="CHEBI:29108"/>
    </ligand>
</feature>
<dbReference type="InterPro" id="IPR002692">
    <property type="entry name" value="S45"/>
</dbReference>
<dbReference type="PANTHER" id="PTHR34218:SF4">
    <property type="entry name" value="ACYL-HOMOSERINE LACTONE ACYLASE QUIP"/>
    <property type="match status" value="1"/>
</dbReference>
<comment type="caution">
    <text evidence="6">The sequence shown here is derived from an EMBL/GenBank/DDBJ whole genome shotgun (WGS) entry which is preliminary data.</text>
</comment>
<dbReference type="Gene3D" id="1.10.439.10">
    <property type="entry name" value="Penicillin Amidohydrolase, domain 1"/>
    <property type="match status" value="1"/>
</dbReference>
<comment type="cofactor">
    <cofactor evidence="5">
        <name>Ca(2+)</name>
        <dbReference type="ChEBI" id="CHEBI:29108"/>
    </cofactor>
    <text evidence="5">Binds 1 Ca(2+) ion per dimer.</text>
</comment>
<sequence>MNTTDYEHETVRDEWGIPHVWASTPTGVLFGQGRTCAQDRAWQIEYLRLRAEGRTAEAFGPIAVEWDRFARRSGMDRSARSVYERSSQRTRTLLDAYVAGVNSALDSATAPELEELDHRPQPWQPWTPISVFLMHHILFGRFTTKLWRIQAARAFGRDGLTFFDMEGGDLSADLPDLPDEDFLAELLADLAPAGPSDPGPAGPVGDALSGSNAWGVTAARTSTGSALIAGDPHRFLELPGIYLQYQLGCPEFDVVGFAFAGVPGLPHFAHAESVAWAITNAMGDYQDVYRERLTRDGDRVVAATPDGPAAAQAWTESIAVRGGADAQVEIVVTDNGPVILGGPEEGYALSLRSPMLADAEGFGFDAVLDLLFAGSIADVEEAFDSWSEPVNRVVIADTSGAVHEQVVGAMPRRASENYWLPVPGWDDRYRWAGYHTASVADEGFDGAVEDIAVIANQRIADCPPLQPVTTEAVGSGRADRIGELLGTNEQVSVEDCTAIHADTRLDEAAALLERLAPLTGLSGAADRVRSRLLAWDREMAADSTDAYLYAALRTQVVRLVAADPALAGLFVPHGFSPVFDPWFVPHPRIAAALGGILERVAGLGVDVSAIVAAGLTAVAEATDGGDSATTWGEHHRFAPIHGFDLLGASPLHPELSARVRPDRAPLGGDAECVFANASAVGADDQCRVGSAARYVWDLAERDRGRWIVPMGVDGDPGAAHFQDQLPLWARGETIPIVSDWTVLRDQAAEQIAAGTGGTR</sequence>
<dbReference type="GO" id="GO:0016811">
    <property type="term" value="F:hydrolase activity, acting on carbon-nitrogen (but not peptide) bonds, in linear amides"/>
    <property type="evidence" value="ECO:0007669"/>
    <property type="project" value="InterPro"/>
</dbReference>
<evidence type="ECO:0000256" key="1">
    <source>
        <dbReference type="ARBA" id="ARBA00006586"/>
    </source>
</evidence>
<evidence type="ECO:0000313" key="7">
    <source>
        <dbReference type="Proteomes" id="UP000444980"/>
    </source>
</evidence>
<dbReference type="GO" id="GO:0046872">
    <property type="term" value="F:metal ion binding"/>
    <property type="evidence" value="ECO:0007669"/>
    <property type="project" value="UniProtKB-KW"/>
</dbReference>
<dbReference type="Pfam" id="PF01804">
    <property type="entry name" value="Penicil_amidase"/>
    <property type="match status" value="1"/>
</dbReference>
<gene>
    <name evidence="6" type="ORF">nbrc107697_04210</name>
</gene>
<evidence type="ECO:0000313" key="6">
    <source>
        <dbReference type="EMBL" id="GED96382.1"/>
    </source>
</evidence>
<evidence type="ECO:0000256" key="5">
    <source>
        <dbReference type="PIRSR" id="PIRSR001227-2"/>
    </source>
</evidence>
<keyword evidence="7" id="KW-1185">Reference proteome</keyword>
<dbReference type="EMBL" id="BJOU01000001">
    <property type="protein sequence ID" value="GED96382.1"/>
    <property type="molecule type" value="Genomic_DNA"/>
</dbReference>
<keyword evidence="5" id="KW-0479">Metal-binding</keyword>
<dbReference type="InterPro" id="IPR043146">
    <property type="entry name" value="Penicillin_amidase_N_B-knob"/>
</dbReference>